<keyword evidence="4" id="KW-1185">Reference proteome</keyword>
<gene>
    <name evidence="3" type="ORF">BaRGS_00008991</name>
</gene>
<comment type="caution">
    <text evidence="3">The sequence shown here is derived from an EMBL/GenBank/DDBJ whole genome shotgun (WGS) entry which is preliminary data.</text>
</comment>
<evidence type="ECO:0000313" key="3">
    <source>
        <dbReference type="EMBL" id="KAK7499650.1"/>
    </source>
</evidence>
<dbReference type="EMBL" id="JACVVK020000042">
    <property type="protein sequence ID" value="KAK7499650.1"/>
    <property type="molecule type" value="Genomic_DNA"/>
</dbReference>
<protein>
    <recommendedName>
        <fullName evidence="5">DUF4832 domain-containing protein</fullName>
    </recommendedName>
</protein>
<feature type="domain" description="DUF4832" evidence="1">
    <location>
        <begin position="220"/>
        <end position="423"/>
    </location>
</feature>
<feature type="non-terminal residue" evidence="3">
    <location>
        <position position="1"/>
    </location>
</feature>
<evidence type="ECO:0000259" key="2">
    <source>
        <dbReference type="Pfam" id="PF16173"/>
    </source>
</evidence>
<dbReference type="InterPro" id="IPR032379">
    <property type="entry name" value="DUF4874"/>
</dbReference>
<sequence length="479" mass="54895">YTVKSYDESQEHVENPHRGFVHQVVTHSAHFSALTRGRLDHFRENNGLTMIWRTYVLDTFVTSAISDDFLNKLRHDLDVVDSASFTVVLRFCYIFEMRHQSPYGDASKNIVLQHIEQLKPVFFEYERVITSIEAGFIGAWGEWHHTTYFGSAQWHTPGHDPVTGLMPSAYNDRLEVLHALLHNTPKSIQIQLRYPAQKMHMMGSNPVTFDEVLRGDDRGRTGHHNDCFLSSDKDVGTYHNKTIEYPYLARETRYLIMGGETCRLTDNHRHECPTALQEMSMFHWTFLNEAFNNDMYDVWRQQGCYEEVHRRLGYRLVLVNAVLPNSVRINDDLCFHLVFTNTGFAAPVKVFNLFFILQSSAGKYYAAQIPDVEVRDWQPGLSHTVSTAVHVNHDIPPGQYKVLVALSDRLLGDRADYNVLLANRGVPLYTQGLNDLHHTISVSGHHSASTNCPALSSWQPPTKGHYSRVFTGQHSHLNT</sequence>
<feature type="domain" description="DUF4874" evidence="2">
    <location>
        <begin position="15"/>
        <end position="196"/>
    </location>
</feature>
<evidence type="ECO:0000259" key="1">
    <source>
        <dbReference type="Pfam" id="PF16116"/>
    </source>
</evidence>
<proteinExistence type="predicted"/>
<dbReference type="InterPro" id="IPR032267">
    <property type="entry name" value="DUF4832"/>
</dbReference>
<dbReference type="AlphaFoldDB" id="A0ABD0LJR5"/>
<dbReference type="Proteomes" id="UP001519460">
    <property type="component" value="Unassembled WGS sequence"/>
</dbReference>
<organism evidence="3 4">
    <name type="scientific">Batillaria attramentaria</name>
    <dbReference type="NCBI Taxonomy" id="370345"/>
    <lineage>
        <taxon>Eukaryota</taxon>
        <taxon>Metazoa</taxon>
        <taxon>Spiralia</taxon>
        <taxon>Lophotrochozoa</taxon>
        <taxon>Mollusca</taxon>
        <taxon>Gastropoda</taxon>
        <taxon>Caenogastropoda</taxon>
        <taxon>Sorbeoconcha</taxon>
        <taxon>Cerithioidea</taxon>
        <taxon>Batillariidae</taxon>
        <taxon>Batillaria</taxon>
    </lineage>
</organism>
<name>A0ABD0LJR5_9CAEN</name>
<evidence type="ECO:0008006" key="5">
    <source>
        <dbReference type="Google" id="ProtNLM"/>
    </source>
</evidence>
<evidence type="ECO:0000313" key="4">
    <source>
        <dbReference type="Proteomes" id="UP001519460"/>
    </source>
</evidence>
<accession>A0ABD0LJR5</accession>
<dbReference type="Pfam" id="PF16116">
    <property type="entry name" value="DUF4832"/>
    <property type="match status" value="1"/>
</dbReference>
<dbReference type="Pfam" id="PF16173">
    <property type="entry name" value="DUF4874"/>
    <property type="match status" value="1"/>
</dbReference>
<reference evidence="3 4" key="1">
    <citation type="journal article" date="2023" name="Sci. Data">
        <title>Genome assembly of the Korean intertidal mud-creeper Batillaria attramentaria.</title>
        <authorList>
            <person name="Patra A.K."/>
            <person name="Ho P.T."/>
            <person name="Jun S."/>
            <person name="Lee S.J."/>
            <person name="Kim Y."/>
            <person name="Won Y.J."/>
        </authorList>
    </citation>
    <scope>NUCLEOTIDE SEQUENCE [LARGE SCALE GENOMIC DNA]</scope>
    <source>
        <strain evidence="3">Wonlab-2016</strain>
    </source>
</reference>